<evidence type="ECO:0000313" key="2">
    <source>
        <dbReference type="EMBL" id="KAK7100104.1"/>
    </source>
</evidence>
<proteinExistence type="predicted"/>
<keyword evidence="3" id="KW-1185">Reference proteome</keyword>
<sequence length="110" mass="11628">MKVAVVLSLAVVLVAAVPSKRFISIHDIEHGLHHLGHEIEHGLHHIGAELEHVTGLSGKDLACKIYPHVKDAGEGACDAECVVLVVGVLAPLCPPACHVVFHEADKLANC</sequence>
<keyword evidence="1" id="KW-0732">Signal</keyword>
<dbReference type="EMBL" id="JBAMIC010000011">
    <property type="protein sequence ID" value="KAK7100104.1"/>
    <property type="molecule type" value="Genomic_DNA"/>
</dbReference>
<dbReference type="Proteomes" id="UP001374579">
    <property type="component" value="Unassembled WGS sequence"/>
</dbReference>
<feature type="chain" id="PRO_5043040935" evidence="1">
    <location>
        <begin position="17"/>
        <end position="110"/>
    </location>
</feature>
<gene>
    <name evidence="2" type="ORF">V1264_023101</name>
</gene>
<feature type="signal peptide" evidence="1">
    <location>
        <begin position="1"/>
        <end position="16"/>
    </location>
</feature>
<evidence type="ECO:0000256" key="1">
    <source>
        <dbReference type="SAM" id="SignalP"/>
    </source>
</evidence>
<protein>
    <submittedName>
        <fullName evidence="2">Uncharacterized protein</fullName>
    </submittedName>
</protein>
<evidence type="ECO:0000313" key="3">
    <source>
        <dbReference type="Proteomes" id="UP001374579"/>
    </source>
</evidence>
<name>A0AAN9B8X0_9CAEN</name>
<accession>A0AAN9B8X0</accession>
<organism evidence="2 3">
    <name type="scientific">Littorina saxatilis</name>
    <dbReference type="NCBI Taxonomy" id="31220"/>
    <lineage>
        <taxon>Eukaryota</taxon>
        <taxon>Metazoa</taxon>
        <taxon>Spiralia</taxon>
        <taxon>Lophotrochozoa</taxon>
        <taxon>Mollusca</taxon>
        <taxon>Gastropoda</taxon>
        <taxon>Caenogastropoda</taxon>
        <taxon>Littorinimorpha</taxon>
        <taxon>Littorinoidea</taxon>
        <taxon>Littorinidae</taxon>
        <taxon>Littorina</taxon>
    </lineage>
</organism>
<reference evidence="2 3" key="1">
    <citation type="submission" date="2024-02" db="EMBL/GenBank/DDBJ databases">
        <title>Chromosome-scale genome assembly of the rough periwinkle Littorina saxatilis.</title>
        <authorList>
            <person name="De Jode A."/>
            <person name="Faria R."/>
            <person name="Formenti G."/>
            <person name="Sims Y."/>
            <person name="Smith T.P."/>
            <person name="Tracey A."/>
            <person name="Wood J.M.D."/>
            <person name="Zagrodzka Z.B."/>
            <person name="Johannesson K."/>
            <person name="Butlin R.K."/>
            <person name="Leder E.H."/>
        </authorList>
    </citation>
    <scope>NUCLEOTIDE SEQUENCE [LARGE SCALE GENOMIC DNA]</scope>
    <source>
        <strain evidence="2">Snail1</strain>
        <tissue evidence="2">Muscle</tissue>
    </source>
</reference>
<comment type="caution">
    <text evidence="2">The sequence shown here is derived from an EMBL/GenBank/DDBJ whole genome shotgun (WGS) entry which is preliminary data.</text>
</comment>
<dbReference type="AlphaFoldDB" id="A0AAN9B8X0"/>